<evidence type="ECO:0000313" key="2">
    <source>
        <dbReference type="Proteomes" id="UP001497535"/>
    </source>
</evidence>
<organism evidence="1 2">
    <name type="scientific">Meloidogyne enterolobii</name>
    <name type="common">Root-knot nematode worm</name>
    <name type="synonym">Meloidogyne mayaguensis</name>
    <dbReference type="NCBI Taxonomy" id="390850"/>
    <lineage>
        <taxon>Eukaryota</taxon>
        <taxon>Metazoa</taxon>
        <taxon>Ecdysozoa</taxon>
        <taxon>Nematoda</taxon>
        <taxon>Chromadorea</taxon>
        <taxon>Rhabditida</taxon>
        <taxon>Tylenchina</taxon>
        <taxon>Tylenchomorpha</taxon>
        <taxon>Tylenchoidea</taxon>
        <taxon>Meloidogynidae</taxon>
        <taxon>Meloidogyninae</taxon>
        <taxon>Meloidogyne</taxon>
    </lineage>
</organism>
<evidence type="ECO:0000313" key="1">
    <source>
        <dbReference type="EMBL" id="CAK5058341.1"/>
    </source>
</evidence>
<reference evidence="1" key="1">
    <citation type="submission" date="2023-11" db="EMBL/GenBank/DDBJ databases">
        <authorList>
            <person name="Poullet M."/>
        </authorList>
    </citation>
    <scope>NUCLEOTIDE SEQUENCE</scope>
    <source>
        <strain evidence="1">E1834</strain>
    </source>
</reference>
<name>A0ACB0YQQ9_MELEN</name>
<dbReference type="Proteomes" id="UP001497535">
    <property type="component" value="Unassembled WGS sequence"/>
</dbReference>
<accession>A0ACB0YQQ9</accession>
<keyword evidence="2" id="KW-1185">Reference proteome</keyword>
<comment type="caution">
    <text evidence="1">The sequence shown here is derived from an EMBL/GenBank/DDBJ whole genome shotgun (WGS) entry which is preliminary data.</text>
</comment>
<gene>
    <name evidence="1" type="ORF">MENTE1834_LOCUS15417</name>
</gene>
<dbReference type="EMBL" id="CAVMJV010000017">
    <property type="protein sequence ID" value="CAK5058341.1"/>
    <property type="molecule type" value="Genomic_DNA"/>
</dbReference>
<sequence>MKRQGKTLRRGPKARNNEKAGQNFNGEGRRPEAMKRQGKTLPARAEGPKQ</sequence>
<protein>
    <submittedName>
        <fullName evidence="1">Uncharacterized protein</fullName>
    </submittedName>
</protein>
<proteinExistence type="predicted"/>